<evidence type="ECO:0000313" key="8">
    <source>
        <dbReference type="EMBL" id="GIE46825.1"/>
    </source>
</evidence>
<organism evidence="8 9">
    <name type="scientific">Actinoplanes nipponensis</name>
    <dbReference type="NCBI Taxonomy" id="135950"/>
    <lineage>
        <taxon>Bacteria</taxon>
        <taxon>Bacillati</taxon>
        <taxon>Actinomycetota</taxon>
        <taxon>Actinomycetes</taxon>
        <taxon>Micromonosporales</taxon>
        <taxon>Micromonosporaceae</taxon>
        <taxon>Actinoplanes</taxon>
    </lineage>
</organism>
<evidence type="ECO:0000256" key="3">
    <source>
        <dbReference type="ARBA" id="ARBA00023015"/>
    </source>
</evidence>
<dbReference type="InterPro" id="IPR011006">
    <property type="entry name" value="CheY-like_superfamily"/>
</dbReference>
<dbReference type="GO" id="GO:0000976">
    <property type="term" value="F:transcription cis-regulatory region binding"/>
    <property type="evidence" value="ECO:0007669"/>
    <property type="project" value="TreeGrafter"/>
</dbReference>
<dbReference type="PANTHER" id="PTHR48111:SF1">
    <property type="entry name" value="TWO-COMPONENT RESPONSE REGULATOR ORR33"/>
    <property type="match status" value="1"/>
</dbReference>
<reference evidence="8" key="1">
    <citation type="submission" date="2021-01" db="EMBL/GenBank/DDBJ databases">
        <title>Whole genome shotgun sequence of Actinoplanes nipponensis NBRC 14063.</title>
        <authorList>
            <person name="Komaki H."/>
            <person name="Tamura T."/>
        </authorList>
    </citation>
    <scope>NUCLEOTIDE SEQUENCE</scope>
    <source>
        <strain evidence="8">NBRC 14063</strain>
    </source>
</reference>
<dbReference type="PANTHER" id="PTHR48111">
    <property type="entry name" value="REGULATOR OF RPOS"/>
    <property type="match status" value="1"/>
</dbReference>
<evidence type="ECO:0000313" key="9">
    <source>
        <dbReference type="Proteomes" id="UP000647172"/>
    </source>
</evidence>
<dbReference type="Pfam" id="PF00072">
    <property type="entry name" value="Response_reg"/>
    <property type="match status" value="1"/>
</dbReference>
<dbReference type="GO" id="GO:0000156">
    <property type="term" value="F:phosphorelay response regulator activity"/>
    <property type="evidence" value="ECO:0007669"/>
    <property type="project" value="TreeGrafter"/>
</dbReference>
<name>A0A919JCF5_9ACTN</name>
<evidence type="ECO:0000256" key="1">
    <source>
        <dbReference type="ARBA" id="ARBA00022553"/>
    </source>
</evidence>
<dbReference type="PROSITE" id="PS50110">
    <property type="entry name" value="RESPONSE_REGULATORY"/>
    <property type="match status" value="1"/>
</dbReference>
<proteinExistence type="predicted"/>
<evidence type="ECO:0000256" key="4">
    <source>
        <dbReference type="ARBA" id="ARBA00023125"/>
    </source>
</evidence>
<evidence type="ECO:0000256" key="6">
    <source>
        <dbReference type="PROSITE-ProRule" id="PRU00169"/>
    </source>
</evidence>
<keyword evidence="2" id="KW-0902">Two-component regulatory system</keyword>
<keyword evidence="1 6" id="KW-0597">Phosphoprotein</keyword>
<feature type="modified residue" description="4-aspartylphosphate" evidence="6">
    <location>
        <position position="52"/>
    </location>
</feature>
<dbReference type="AlphaFoldDB" id="A0A919JCF5"/>
<evidence type="ECO:0000256" key="2">
    <source>
        <dbReference type="ARBA" id="ARBA00023012"/>
    </source>
</evidence>
<dbReference type="CDD" id="cd17574">
    <property type="entry name" value="REC_OmpR"/>
    <property type="match status" value="1"/>
</dbReference>
<keyword evidence="4" id="KW-0238">DNA-binding</keyword>
<dbReference type="Proteomes" id="UP000647172">
    <property type="component" value="Unassembled WGS sequence"/>
</dbReference>
<dbReference type="SUPFAM" id="SSF52172">
    <property type="entry name" value="CheY-like"/>
    <property type="match status" value="1"/>
</dbReference>
<dbReference type="GO" id="GO:0006355">
    <property type="term" value="P:regulation of DNA-templated transcription"/>
    <property type="evidence" value="ECO:0007669"/>
    <property type="project" value="TreeGrafter"/>
</dbReference>
<dbReference type="Gene3D" id="3.40.50.2300">
    <property type="match status" value="1"/>
</dbReference>
<keyword evidence="5" id="KW-0804">Transcription</keyword>
<gene>
    <name evidence="8" type="ORF">Ani05nite_03590</name>
</gene>
<dbReference type="InterPro" id="IPR001789">
    <property type="entry name" value="Sig_transdc_resp-reg_receiver"/>
</dbReference>
<dbReference type="GO" id="GO:0032993">
    <property type="term" value="C:protein-DNA complex"/>
    <property type="evidence" value="ECO:0007669"/>
    <property type="project" value="TreeGrafter"/>
</dbReference>
<dbReference type="FunFam" id="3.40.50.2300:FF:000001">
    <property type="entry name" value="DNA-binding response regulator PhoB"/>
    <property type="match status" value="1"/>
</dbReference>
<dbReference type="GO" id="GO:0005829">
    <property type="term" value="C:cytosol"/>
    <property type="evidence" value="ECO:0007669"/>
    <property type="project" value="TreeGrafter"/>
</dbReference>
<keyword evidence="3" id="KW-0805">Transcription regulation</keyword>
<feature type="domain" description="Response regulatory" evidence="7">
    <location>
        <begin position="3"/>
        <end position="119"/>
    </location>
</feature>
<evidence type="ECO:0000256" key="5">
    <source>
        <dbReference type="ARBA" id="ARBA00023163"/>
    </source>
</evidence>
<accession>A0A919JCF5</accession>
<dbReference type="EMBL" id="BOMQ01000008">
    <property type="protein sequence ID" value="GIE46825.1"/>
    <property type="molecule type" value="Genomic_DNA"/>
</dbReference>
<dbReference type="RefSeq" id="WP_203763548.1">
    <property type="nucleotide sequence ID" value="NZ_BAAAYJ010000113.1"/>
</dbReference>
<dbReference type="InterPro" id="IPR039420">
    <property type="entry name" value="WalR-like"/>
</dbReference>
<evidence type="ECO:0000259" key="7">
    <source>
        <dbReference type="PROSITE" id="PS50110"/>
    </source>
</evidence>
<protein>
    <recommendedName>
        <fullName evidence="7">Response regulatory domain-containing protein</fullName>
    </recommendedName>
</protein>
<comment type="caution">
    <text evidence="8">The sequence shown here is derived from an EMBL/GenBank/DDBJ whole genome shotgun (WGS) entry which is preliminary data.</text>
</comment>
<keyword evidence="9" id="KW-1185">Reference proteome</keyword>
<dbReference type="SMART" id="SM00448">
    <property type="entry name" value="REC"/>
    <property type="match status" value="1"/>
</dbReference>
<sequence length="124" mass="13478">MSTILLVEDDPDIRHLVSYKLTRGGFTVVAAADGVAALRAARENPPDLVLLDVRMPRMSGIEVCRELRAGPLPPTVPIIMLTARSRPQDLEQGYAAGATEYIVKPFSPRDLLLRVEAALARVSS</sequence>